<protein>
    <submittedName>
        <fullName evidence="1">Uncharacterized protein</fullName>
    </submittedName>
</protein>
<dbReference type="EMBL" id="VSRR010116933">
    <property type="protein sequence ID" value="MPC99094.1"/>
    <property type="molecule type" value="Genomic_DNA"/>
</dbReference>
<dbReference type="AlphaFoldDB" id="A0A5B7K3C5"/>
<evidence type="ECO:0000313" key="1">
    <source>
        <dbReference type="EMBL" id="MPC99094.1"/>
    </source>
</evidence>
<gene>
    <name evidence="1" type="ORF">E2C01_094490</name>
</gene>
<evidence type="ECO:0000313" key="2">
    <source>
        <dbReference type="Proteomes" id="UP000324222"/>
    </source>
</evidence>
<comment type="caution">
    <text evidence="1">The sequence shown here is derived from an EMBL/GenBank/DDBJ whole genome shotgun (WGS) entry which is preliminary data.</text>
</comment>
<dbReference type="Proteomes" id="UP000324222">
    <property type="component" value="Unassembled WGS sequence"/>
</dbReference>
<proteinExistence type="predicted"/>
<sequence>MSSRPACRCHFRLGRSLLVGQGMDPDGCEKRAAAPRWRERHGHWTLELLVDYCRDY</sequence>
<accession>A0A5B7K3C5</accession>
<keyword evidence="2" id="KW-1185">Reference proteome</keyword>
<name>A0A5B7K3C5_PORTR</name>
<organism evidence="1 2">
    <name type="scientific">Portunus trituberculatus</name>
    <name type="common">Swimming crab</name>
    <name type="synonym">Neptunus trituberculatus</name>
    <dbReference type="NCBI Taxonomy" id="210409"/>
    <lineage>
        <taxon>Eukaryota</taxon>
        <taxon>Metazoa</taxon>
        <taxon>Ecdysozoa</taxon>
        <taxon>Arthropoda</taxon>
        <taxon>Crustacea</taxon>
        <taxon>Multicrustacea</taxon>
        <taxon>Malacostraca</taxon>
        <taxon>Eumalacostraca</taxon>
        <taxon>Eucarida</taxon>
        <taxon>Decapoda</taxon>
        <taxon>Pleocyemata</taxon>
        <taxon>Brachyura</taxon>
        <taxon>Eubrachyura</taxon>
        <taxon>Portunoidea</taxon>
        <taxon>Portunidae</taxon>
        <taxon>Portuninae</taxon>
        <taxon>Portunus</taxon>
    </lineage>
</organism>
<reference evidence="1 2" key="1">
    <citation type="submission" date="2019-05" db="EMBL/GenBank/DDBJ databases">
        <title>Another draft genome of Portunus trituberculatus and its Hox gene families provides insights of decapod evolution.</title>
        <authorList>
            <person name="Jeong J.-H."/>
            <person name="Song I."/>
            <person name="Kim S."/>
            <person name="Choi T."/>
            <person name="Kim D."/>
            <person name="Ryu S."/>
            <person name="Kim W."/>
        </authorList>
    </citation>
    <scope>NUCLEOTIDE SEQUENCE [LARGE SCALE GENOMIC DNA]</scope>
    <source>
        <tissue evidence="1">Muscle</tissue>
    </source>
</reference>